<protein>
    <submittedName>
        <fullName evidence="1">Uncharacterized protein</fullName>
    </submittedName>
</protein>
<proteinExistence type="predicted"/>
<organism evidence="1 2">
    <name type="scientific">Mycena rosella</name>
    <name type="common">Pink bonnet</name>
    <name type="synonym">Agaricus rosellus</name>
    <dbReference type="NCBI Taxonomy" id="1033263"/>
    <lineage>
        <taxon>Eukaryota</taxon>
        <taxon>Fungi</taxon>
        <taxon>Dikarya</taxon>
        <taxon>Basidiomycota</taxon>
        <taxon>Agaricomycotina</taxon>
        <taxon>Agaricomycetes</taxon>
        <taxon>Agaricomycetidae</taxon>
        <taxon>Agaricales</taxon>
        <taxon>Marasmiineae</taxon>
        <taxon>Mycenaceae</taxon>
        <taxon>Mycena</taxon>
    </lineage>
</organism>
<evidence type="ECO:0000313" key="1">
    <source>
        <dbReference type="EMBL" id="KAJ7692300.1"/>
    </source>
</evidence>
<evidence type="ECO:0000313" key="2">
    <source>
        <dbReference type="Proteomes" id="UP001221757"/>
    </source>
</evidence>
<feature type="non-terminal residue" evidence="1">
    <location>
        <position position="1"/>
    </location>
</feature>
<dbReference type="AlphaFoldDB" id="A0AAD7DID6"/>
<comment type="caution">
    <text evidence="1">The sequence shown here is derived from an EMBL/GenBank/DDBJ whole genome shotgun (WGS) entry which is preliminary data.</text>
</comment>
<dbReference type="Proteomes" id="UP001221757">
    <property type="component" value="Unassembled WGS sequence"/>
</dbReference>
<accession>A0AAD7DID6</accession>
<sequence length="337" mass="37681">IFASTAVNFIEDPFYFNPRHQLAVLLQSRPGVSGKSSPFDTLDQLYRQVLNIAYPEISTDHLRCLKTVLGSILHIQNPLSPSTLENLLGLSVGRVRETLLRLHSIIIVPGDEGDCMRLIHPSFFDFLTGPTRCSIPHFVVKSEEQNTLVARACLRSMDPLSRNICRISQAWLLNSEVADFPARITTWIPAHVQYACRHWAYHMSAALSTENFAERIESILLGTSPPLDRGLQSVGVSATCPAFCWRPLSPPSGTGFNFILLPPQGLKFPCKARGRAVKETLVLLHDCEHLTREFFPIISTSALQIYHSTLLFAPDSALLPRNHRAEMNLPVKMYNAV</sequence>
<name>A0AAD7DID6_MYCRO</name>
<reference evidence="1" key="1">
    <citation type="submission" date="2023-03" db="EMBL/GenBank/DDBJ databases">
        <title>Massive genome expansion in bonnet fungi (Mycena s.s.) driven by repeated elements and novel gene families across ecological guilds.</title>
        <authorList>
            <consortium name="Lawrence Berkeley National Laboratory"/>
            <person name="Harder C.B."/>
            <person name="Miyauchi S."/>
            <person name="Viragh M."/>
            <person name="Kuo A."/>
            <person name="Thoen E."/>
            <person name="Andreopoulos B."/>
            <person name="Lu D."/>
            <person name="Skrede I."/>
            <person name="Drula E."/>
            <person name="Henrissat B."/>
            <person name="Morin E."/>
            <person name="Kohler A."/>
            <person name="Barry K."/>
            <person name="LaButti K."/>
            <person name="Morin E."/>
            <person name="Salamov A."/>
            <person name="Lipzen A."/>
            <person name="Mereny Z."/>
            <person name="Hegedus B."/>
            <person name="Baldrian P."/>
            <person name="Stursova M."/>
            <person name="Weitz H."/>
            <person name="Taylor A."/>
            <person name="Grigoriev I.V."/>
            <person name="Nagy L.G."/>
            <person name="Martin F."/>
            <person name="Kauserud H."/>
        </authorList>
    </citation>
    <scope>NUCLEOTIDE SEQUENCE</scope>
    <source>
        <strain evidence="1">CBHHK067</strain>
    </source>
</reference>
<gene>
    <name evidence="1" type="ORF">B0H17DRAFT_934181</name>
</gene>
<dbReference type="EMBL" id="JARKIE010000053">
    <property type="protein sequence ID" value="KAJ7692300.1"/>
    <property type="molecule type" value="Genomic_DNA"/>
</dbReference>
<keyword evidence="2" id="KW-1185">Reference proteome</keyword>